<feature type="compositionally biased region" description="Polar residues" evidence="3">
    <location>
        <begin position="23"/>
        <end position="39"/>
    </location>
</feature>
<dbReference type="RefSeq" id="XP_066712755.1">
    <property type="nucleotide sequence ID" value="XM_066863645.1"/>
</dbReference>
<feature type="region of interest" description="Disordered" evidence="3">
    <location>
        <begin position="1"/>
        <end position="135"/>
    </location>
</feature>
<accession>A0ABR1TV27</accession>
<keyword evidence="2" id="KW-0131">Cell cycle</keyword>
<dbReference type="GeneID" id="92096708"/>
<sequence length="498" mass="53875">MPAAVKRQPASTRSKATPAKKSGSANITSFTRTTKNAGNNDLKKNVTPAVKPAVKLAALTSESRKRKAVAPADDDNSSSADETPIKKVALIPTPLKSVETPQKRGRGRPAKKARAAPAPLKRARSPSVSDSDASSVNTDKLFKRLRLESSPLRSSSPLTADTSAAEPDFEPAPSSERGLPSEIISLINLHSSFLKTLTLHYAHNGTNVPVDLRSLCPNIARAWGKKAVTENDIRICLGVQNMTASLLTLSNYGRGKICLEVDSSKLPGGHLNEKELNRDYHNKMEQLWRRFTAHGETDTLRFTNSLPKAPITICDSVAKAAPVLAKGQKRLEELKQGIAMKKQEKDAKPAAAAAAANSLTNPDGSKMSLLDRIRHKQLAKASLPADLSPAELERRAALHRVAEVTSLLGMLSRSSAGGSQGRISFTMTVVLEKLKDSFRMGISREEGAVCIRILAQEVAPEWIRVVTIGERENVVIEASRQLSKVEAERRVQAIIAKQ</sequence>
<dbReference type="InterPro" id="IPR032054">
    <property type="entry name" value="Cdt1_C"/>
</dbReference>
<keyword evidence="6" id="KW-1185">Reference proteome</keyword>
<evidence type="ECO:0000256" key="2">
    <source>
        <dbReference type="ARBA" id="ARBA00023306"/>
    </source>
</evidence>
<gene>
    <name evidence="5" type="ORF">PG994_012236</name>
</gene>
<evidence type="ECO:0000313" key="6">
    <source>
        <dbReference type="Proteomes" id="UP001480595"/>
    </source>
</evidence>
<dbReference type="Proteomes" id="UP001480595">
    <property type="component" value="Unassembled WGS sequence"/>
</dbReference>
<protein>
    <recommendedName>
        <fullName evidence="4">DNA replication factor Cdt1 C-terminal domain-containing protein</fullName>
    </recommendedName>
</protein>
<evidence type="ECO:0000313" key="5">
    <source>
        <dbReference type="EMBL" id="KAK8050506.1"/>
    </source>
</evidence>
<feature type="compositionally biased region" description="Basic residues" evidence="3">
    <location>
        <begin position="103"/>
        <end position="114"/>
    </location>
</feature>
<feature type="region of interest" description="Disordered" evidence="3">
    <location>
        <begin position="152"/>
        <end position="177"/>
    </location>
</feature>
<feature type="domain" description="DNA replication factor Cdt1 C-terminal" evidence="4">
    <location>
        <begin position="368"/>
        <end position="469"/>
    </location>
</feature>
<comment type="similarity">
    <text evidence="1">Belongs to the Cdt1 family.</text>
</comment>
<dbReference type="Pfam" id="PF26121">
    <property type="entry name" value="HTH_CDT1"/>
    <property type="match status" value="1"/>
</dbReference>
<dbReference type="Gene3D" id="1.10.10.1420">
    <property type="entry name" value="DNA replication factor Cdt1, C-terminal WH domain"/>
    <property type="match status" value="1"/>
</dbReference>
<comment type="caution">
    <text evidence="5">The sequence shown here is derived from an EMBL/GenBank/DDBJ whole genome shotgun (WGS) entry which is preliminary data.</text>
</comment>
<organism evidence="5 6">
    <name type="scientific">Apiospora phragmitis</name>
    <dbReference type="NCBI Taxonomy" id="2905665"/>
    <lineage>
        <taxon>Eukaryota</taxon>
        <taxon>Fungi</taxon>
        <taxon>Dikarya</taxon>
        <taxon>Ascomycota</taxon>
        <taxon>Pezizomycotina</taxon>
        <taxon>Sordariomycetes</taxon>
        <taxon>Xylariomycetidae</taxon>
        <taxon>Amphisphaeriales</taxon>
        <taxon>Apiosporaceae</taxon>
        <taxon>Apiospora</taxon>
    </lineage>
</organism>
<reference evidence="5 6" key="1">
    <citation type="submission" date="2023-01" db="EMBL/GenBank/DDBJ databases">
        <title>Analysis of 21 Apiospora genomes using comparative genomics revels a genus with tremendous synthesis potential of carbohydrate active enzymes and secondary metabolites.</title>
        <authorList>
            <person name="Sorensen T."/>
        </authorList>
    </citation>
    <scope>NUCLEOTIDE SEQUENCE [LARGE SCALE GENOMIC DNA]</scope>
    <source>
        <strain evidence="5 6">CBS 135458</strain>
    </source>
</reference>
<evidence type="ECO:0000256" key="3">
    <source>
        <dbReference type="SAM" id="MobiDB-lite"/>
    </source>
</evidence>
<proteinExistence type="inferred from homology"/>
<dbReference type="Pfam" id="PF16679">
    <property type="entry name" value="CDT1_C"/>
    <property type="match status" value="1"/>
</dbReference>
<dbReference type="EMBL" id="JAQQWL010000011">
    <property type="protein sequence ID" value="KAK8050506.1"/>
    <property type="molecule type" value="Genomic_DNA"/>
</dbReference>
<name>A0ABR1TV27_9PEZI</name>
<dbReference type="InterPro" id="IPR038090">
    <property type="entry name" value="Cdt1_C_WH_dom_sf"/>
</dbReference>
<feature type="compositionally biased region" description="Low complexity" evidence="3">
    <location>
        <begin position="115"/>
        <end position="135"/>
    </location>
</feature>
<evidence type="ECO:0000259" key="4">
    <source>
        <dbReference type="Pfam" id="PF16679"/>
    </source>
</evidence>
<evidence type="ECO:0000256" key="1">
    <source>
        <dbReference type="ARBA" id="ARBA00008356"/>
    </source>
</evidence>